<keyword evidence="1" id="KW-0472">Membrane</keyword>
<sequence length="71" mass="7860">MPRWLEIGLTLLVFTAAMTVFGWGLEATVPQLHDWLLERTGHAGVWGVLLVFFAVCAVAAWSGHRKPNGRT</sequence>
<keyword evidence="1" id="KW-1133">Transmembrane helix</keyword>
<accession>A0ABQ4TFP2</accession>
<evidence type="ECO:0000313" key="2">
    <source>
        <dbReference type="EMBL" id="GJE29554.1"/>
    </source>
</evidence>
<name>A0ABQ4TFP2_METOR</name>
<organism evidence="2 3">
    <name type="scientific">Methylobacterium organophilum</name>
    <dbReference type="NCBI Taxonomy" id="410"/>
    <lineage>
        <taxon>Bacteria</taxon>
        <taxon>Pseudomonadati</taxon>
        <taxon>Pseudomonadota</taxon>
        <taxon>Alphaproteobacteria</taxon>
        <taxon>Hyphomicrobiales</taxon>
        <taxon>Methylobacteriaceae</taxon>
        <taxon>Methylobacterium</taxon>
    </lineage>
</organism>
<evidence type="ECO:0000256" key="1">
    <source>
        <dbReference type="SAM" id="Phobius"/>
    </source>
</evidence>
<keyword evidence="1" id="KW-0812">Transmembrane</keyword>
<keyword evidence="3" id="KW-1185">Reference proteome</keyword>
<dbReference type="EMBL" id="BPQV01000016">
    <property type="protein sequence ID" value="GJE29554.1"/>
    <property type="molecule type" value="Genomic_DNA"/>
</dbReference>
<proteinExistence type="predicted"/>
<dbReference type="Proteomes" id="UP001055156">
    <property type="component" value="Unassembled WGS sequence"/>
</dbReference>
<gene>
    <name evidence="2" type="ORF">LKMONMHP_4436</name>
</gene>
<comment type="caution">
    <text evidence="2">The sequence shown here is derived from an EMBL/GenBank/DDBJ whole genome shotgun (WGS) entry which is preliminary data.</text>
</comment>
<protein>
    <submittedName>
        <fullName evidence="2">Uncharacterized protein</fullName>
    </submittedName>
</protein>
<evidence type="ECO:0000313" key="3">
    <source>
        <dbReference type="Proteomes" id="UP001055156"/>
    </source>
</evidence>
<feature type="transmembrane region" description="Helical" evidence="1">
    <location>
        <begin position="7"/>
        <end position="25"/>
    </location>
</feature>
<reference evidence="2" key="2">
    <citation type="submission" date="2021-08" db="EMBL/GenBank/DDBJ databases">
        <authorList>
            <person name="Tani A."/>
            <person name="Ola A."/>
            <person name="Ogura Y."/>
            <person name="Katsura K."/>
            <person name="Hayashi T."/>
        </authorList>
    </citation>
    <scope>NUCLEOTIDE SEQUENCE</scope>
    <source>
        <strain evidence="2">NBRC 15689</strain>
    </source>
</reference>
<feature type="transmembrane region" description="Helical" evidence="1">
    <location>
        <begin position="45"/>
        <end position="63"/>
    </location>
</feature>
<reference evidence="2" key="1">
    <citation type="journal article" date="2021" name="Front. Microbiol.">
        <title>Comprehensive Comparative Genomics and Phenotyping of Methylobacterium Species.</title>
        <authorList>
            <person name="Alessa O."/>
            <person name="Ogura Y."/>
            <person name="Fujitani Y."/>
            <person name="Takami H."/>
            <person name="Hayashi T."/>
            <person name="Sahin N."/>
            <person name="Tani A."/>
        </authorList>
    </citation>
    <scope>NUCLEOTIDE SEQUENCE</scope>
    <source>
        <strain evidence="2">NBRC 15689</strain>
    </source>
</reference>